<comment type="function">
    <text evidence="7">Regulatory DnaK co-chaperone. Direct interaction between DnaK and DjlA is needed for the induction of the wcaABCDE operon, involved in the synthesis of a colanic acid polysaccharide capsule, possibly through activation of the RcsB/RcsC phosphotransfer signaling pathway. The colanic acid capsule may help the bacterium survive conditions outside the host.</text>
</comment>
<dbReference type="InterPro" id="IPR023749">
    <property type="entry name" value="DjlA"/>
</dbReference>
<sequence length="272" mass="30732">MPFAGKILGFGFGFMLGHLVGAFVGLWIGHMFDKGMAREFSQRGGFGGMFNQGRSSLTNHMLFLHTTYAVMGHIAKASGRVTQADIDIANSMMDRMGLRGDRRKEMQEAHRDGRMAGFPLRQKLKELREACFGRHDVMQMFLEIQLQAAFADGELHVREQQILYTIADELGFSRQALDQLFSMWQAEHRFRQNAHSPHQASSQQQLQQAYRVLGVNSSDDLATIKKAYRKLMSQHHPDKLMAKGVPAEALELAKEKSQDIQAAYEMIKKAKG</sequence>
<dbReference type="EMBL" id="BMDX01000002">
    <property type="protein sequence ID" value="GGA67795.1"/>
    <property type="molecule type" value="Genomic_DNA"/>
</dbReference>
<dbReference type="GO" id="GO:0005886">
    <property type="term" value="C:plasma membrane"/>
    <property type="evidence" value="ECO:0007669"/>
    <property type="project" value="UniProtKB-SubCell"/>
</dbReference>
<dbReference type="GO" id="GO:0051087">
    <property type="term" value="F:protein-folding chaperone binding"/>
    <property type="evidence" value="ECO:0007669"/>
    <property type="project" value="InterPro"/>
</dbReference>
<protein>
    <recommendedName>
        <fullName evidence="7">Co-chaperone protein DjlA</fullName>
    </recommendedName>
</protein>
<comment type="subunit">
    <text evidence="7">Homodimer.</text>
</comment>
<dbReference type="Gene3D" id="1.10.287.110">
    <property type="entry name" value="DnaJ domain"/>
    <property type="match status" value="1"/>
</dbReference>
<feature type="topological domain" description="Cytoplasmic" evidence="7">
    <location>
        <begin position="31"/>
        <end position="272"/>
    </location>
</feature>
<evidence type="ECO:0000259" key="9">
    <source>
        <dbReference type="PROSITE" id="PS50076"/>
    </source>
</evidence>
<evidence type="ECO:0000256" key="8">
    <source>
        <dbReference type="SAM" id="Phobius"/>
    </source>
</evidence>
<comment type="caution">
    <text evidence="10">The sequence shown here is derived from an EMBL/GenBank/DDBJ whole genome shotgun (WGS) entry which is preliminary data.</text>
</comment>
<dbReference type="PANTHER" id="PTHR24074">
    <property type="entry name" value="CO-CHAPERONE PROTEIN DJLA"/>
    <property type="match status" value="1"/>
</dbReference>
<dbReference type="NCBIfam" id="NF006948">
    <property type="entry name" value="PRK09430.1"/>
    <property type="match status" value="1"/>
</dbReference>
<keyword evidence="6 7" id="KW-0143">Chaperone</keyword>
<dbReference type="InterPro" id="IPR001623">
    <property type="entry name" value="DnaJ_domain"/>
</dbReference>
<keyword evidence="4 7" id="KW-1133">Transmembrane helix</keyword>
<dbReference type="InterPro" id="IPR007791">
    <property type="entry name" value="DjlA_N"/>
</dbReference>
<dbReference type="InterPro" id="IPR029024">
    <property type="entry name" value="TerB-like"/>
</dbReference>
<dbReference type="RefSeq" id="WP_087507118.1">
    <property type="nucleotide sequence ID" value="NZ_BMDX01000002.1"/>
</dbReference>
<dbReference type="OrthoDB" id="9782583at2"/>
<dbReference type="CDD" id="cd06257">
    <property type="entry name" value="DnaJ"/>
    <property type="match status" value="1"/>
</dbReference>
<feature type="domain" description="J" evidence="9">
    <location>
        <begin position="208"/>
        <end position="272"/>
    </location>
</feature>
<keyword evidence="1 7" id="KW-1003">Cell membrane</keyword>
<keyword evidence="2 7" id="KW-0997">Cell inner membrane</keyword>
<evidence type="ECO:0000256" key="2">
    <source>
        <dbReference type="ARBA" id="ARBA00022519"/>
    </source>
</evidence>
<dbReference type="Pfam" id="PF00226">
    <property type="entry name" value="DnaJ"/>
    <property type="match status" value="1"/>
</dbReference>
<keyword evidence="5 7" id="KW-0472">Membrane</keyword>
<name>A0A8J2XLA8_9GAMM</name>
<keyword evidence="11" id="KW-1185">Reference proteome</keyword>
<dbReference type="SMART" id="SM00271">
    <property type="entry name" value="DnaJ"/>
    <property type="match status" value="1"/>
</dbReference>
<feature type="transmembrane region" description="Helical" evidence="8">
    <location>
        <begin position="6"/>
        <end position="28"/>
    </location>
</feature>
<evidence type="ECO:0000256" key="3">
    <source>
        <dbReference type="ARBA" id="ARBA00022692"/>
    </source>
</evidence>
<dbReference type="HAMAP" id="MF_01153">
    <property type="entry name" value="DjlA"/>
    <property type="match status" value="1"/>
</dbReference>
<dbReference type="CDD" id="cd07316">
    <property type="entry name" value="terB_like_DjlA"/>
    <property type="match status" value="1"/>
</dbReference>
<accession>A0A8J2XLA8</accession>
<evidence type="ECO:0000313" key="10">
    <source>
        <dbReference type="EMBL" id="GGA67795.1"/>
    </source>
</evidence>
<gene>
    <name evidence="7 10" type="primary">djlA</name>
    <name evidence="10" type="ORF">GCM10011369_06840</name>
</gene>
<dbReference type="Gene3D" id="1.10.3680.10">
    <property type="entry name" value="TerB-like"/>
    <property type="match status" value="1"/>
</dbReference>
<evidence type="ECO:0000256" key="1">
    <source>
        <dbReference type="ARBA" id="ARBA00022475"/>
    </source>
</evidence>
<reference evidence="11" key="1">
    <citation type="journal article" date="2019" name="Int. J. Syst. Evol. Microbiol.">
        <title>The Global Catalogue of Microorganisms (GCM) 10K type strain sequencing project: providing services to taxonomists for standard genome sequencing and annotation.</title>
        <authorList>
            <consortium name="The Broad Institute Genomics Platform"/>
            <consortium name="The Broad Institute Genome Sequencing Center for Infectious Disease"/>
            <person name="Wu L."/>
            <person name="Ma J."/>
        </authorList>
    </citation>
    <scope>NUCLEOTIDE SEQUENCE [LARGE SCALE GENOMIC DNA]</scope>
    <source>
        <strain evidence="11">CGMCC 1.10130</strain>
    </source>
</reference>
<evidence type="ECO:0000256" key="4">
    <source>
        <dbReference type="ARBA" id="ARBA00022989"/>
    </source>
</evidence>
<dbReference type="InterPro" id="IPR050817">
    <property type="entry name" value="DjlA_DnaK_co-chaperone"/>
</dbReference>
<evidence type="ECO:0000313" key="11">
    <source>
        <dbReference type="Proteomes" id="UP000619743"/>
    </source>
</evidence>
<dbReference type="Proteomes" id="UP000619743">
    <property type="component" value="Unassembled WGS sequence"/>
</dbReference>
<evidence type="ECO:0000256" key="5">
    <source>
        <dbReference type="ARBA" id="ARBA00023136"/>
    </source>
</evidence>
<evidence type="ECO:0000256" key="7">
    <source>
        <dbReference type="HAMAP-Rule" id="MF_01153"/>
    </source>
</evidence>
<dbReference type="Pfam" id="PF05099">
    <property type="entry name" value="TerB"/>
    <property type="match status" value="1"/>
</dbReference>
<comment type="domain">
    <text evidence="7">The transmembrane domain is a dimerization domain.</text>
</comment>
<organism evidence="10 11">
    <name type="scientific">Neiella marina</name>
    <dbReference type="NCBI Taxonomy" id="508461"/>
    <lineage>
        <taxon>Bacteria</taxon>
        <taxon>Pseudomonadati</taxon>
        <taxon>Pseudomonadota</taxon>
        <taxon>Gammaproteobacteria</taxon>
        <taxon>Alteromonadales</taxon>
        <taxon>Echinimonadaceae</taxon>
        <taxon>Neiella</taxon>
    </lineage>
</organism>
<evidence type="ECO:0000256" key="6">
    <source>
        <dbReference type="ARBA" id="ARBA00023186"/>
    </source>
</evidence>
<dbReference type="PROSITE" id="PS50076">
    <property type="entry name" value="DNAJ_2"/>
    <property type="match status" value="1"/>
</dbReference>
<comment type="subcellular location">
    <subcellularLocation>
        <location evidence="7">Cell inner membrane</location>
        <topology evidence="7">Single-pass type III membrane protein</topology>
    </subcellularLocation>
</comment>
<keyword evidence="3 7" id="KW-0812">Transmembrane</keyword>
<dbReference type="AlphaFoldDB" id="A0A8J2XLA8"/>
<dbReference type="InterPro" id="IPR036869">
    <property type="entry name" value="J_dom_sf"/>
</dbReference>
<proteinExistence type="inferred from homology"/>
<dbReference type="PRINTS" id="PR00625">
    <property type="entry name" value="JDOMAIN"/>
</dbReference>
<feature type="topological domain" description="Periplasmic" evidence="7">
    <location>
        <begin position="1"/>
        <end position="6"/>
    </location>
</feature>
<dbReference type="SUPFAM" id="SSF46565">
    <property type="entry name" value="Chaperone J-domain"/>
    <property type="match status" value="1"/>
</dbReference>